<dbReference type="KEGG" id="ovi:T265_06436"/>
<dbReference type="EMBL" id="KL596751">
    <property type="protein sequence ID" value="KER26322.1"/>
    <property type="molecule type" value="Genomic_DNA"/>
</dbReference>
<protein>
    <recommendedName>
        <fullName evidence="3 9">Mediator of RNA polymerase II transcription subunit 14</fullName>
    </recommendedName>
    <alternativeName>
        <fullName evidence="8 9">Mediator complex subunit 14</fullName>
    </alternativeName>
</protein>
<evidence type="ECO:0000256" key="2">
    <source>
        <dbReference type="ARBA" id="ARBA00007813"/>
    </source>
</evidence>
<comment type="subcellular location">
    <subcellularLocation>
        <location evidence="1 9">Nucleus</location>
    </subcellularLocation>
</comment>
<dbReference type="Proteomes" id="UP000054324">
    <property type="component" value="Unassembled WGS sequence"/>
</dbReference>
<dbReference type="STRING" id="6198.A0A074ZKM0"/>
<evidence type="ECO:0000256" key="9">
    <source>
        <dbReference type="RuleBase" id="RU365082"/>
    </source>
</evidence>
<sequence>MENSTLFGKRWFGIRNTRPNQRNFWCWTHSSMEVPVTQPKTRFLTASLRIRRHQPTRAMVLRQRLCLKLANAVRALQIRAFTSSVTLQSELIQLPRYVKRSTTSSASPWIVSGVFSDCTSTSMTLHFVGAKCIQIKGRNSSVVKPQFPWFEPNLSISTLGSGSLTISQPPYFLQVATEQEQVVPRPRPDAVPLSVLIEFICQKIYTDLMRLVDLLPSKTDLEKKIEIATFFSRTRHLIIRLEALIKWSNNASKVDKCEKISNFLEEQSFFLINTANTLSRLLRETLVGARLPPFAVLLAIDIFTNRTYTRLPKSIKNCTGATETVGNRELSQALLDLNRVIQNRLSLTQIPRQFKIIKIVNGRVHFVVPNEFHVTLTLMSEAVDFPWRILDLRFLTKDPVTNYQSLLHPLQLQFIQTQVQSRLLYRQFDKRPPLIHLYDMLHSFSISLQLDVLHEQAQRARAKRPSDQLVIEAYRPGHSMVLSYWHTLSRNQFQAQLCLDGKLQPTAYLLSIHADPVDPQRPLCVSHRPELPETQSHRIGTILQGNHLSIEKLLARTIITRAEHILQDIRQQLMIFSPGPVQLSDAPLCLHLPLLWPCSPQEFLQFRVDPTQGTVCATCPFLLTSEVDAMLLGWSAHSQVTTVSGASSDGYSRFTVLSALVSLENALNRPSTRRVCPVSSNPQSSVGDQSLVVAQSRGLRALAHTEARWRSIICQSLEHLRICIGLVRLIRTARTHRPFWQPARRSLPLILSPVQAKLARDSSSFWATLIRLQQSSMWPIVFVQLFPNDEYYLTCEVVSKPLGVDYRYHLMVCTAVADNSVISVDADGLLISCANSNVSAPALYPTSTGLFLQVTHLVPIETGSVWFHNPSASIGLLKSCADKARENALKKRSSRVAELLNRIKTRSVQSVESSAHPVESTTENTQPVVPALSKLVGMLEENILSTCFALELSRAGVIHDGVQYDCNGCLSAIRIRSLPSSPPPWQPPGVIPLSDFVHDIVLRPYFDPFTHRRSWQLDLLFTGLVPTRARRIITDRPRRDAQQSGSLHQLRHQTAEWFVTKLEDYAIVVENVIAEWDSLCVMHALSYHVVNNPELHLPRFVSLQSHFNLKTLSLVYNTYYMVEISFRPEQGFAIALGFTPNFSPKNATSSDVTVSLTELPKDVDSNPHVVIRQHLEELLNATKSVTSLARALVHTLPFVRAVEPLRDRTLSTNGLKPAIHANAVRPVRGMVLIALSAHDLVLIYRASLSLRIVLSRQRPTLTNNFVSDTVPGREETVQLLDAYRQLAEHSSTPYRGVTPWGDTLLNGLVPLPAFSNFLKALQEAYQMDIEADAWSGLTVSQLAQLVRPPRAAAKLLMSSDGRNRTARNPSNNQRANIPGLLSPLESYLASSLLFHACLSAIHSLDVPIAPLSELVSGSDIADQNLTADVVQTGSFEAHWPLPALTTHVCLLPQRTGVDVACWRLSLRLSSFQSSNTGPTDCWPQETLNLIEEFFNARVCAPPFQPSAVASFFRLLTLPPRAFRSIVRLLPFDLHPPTHAAVHIRLGLVGLGTGKRPASSQSGGRATTVASSPMDTSAALGGVELFPGLPGVIVRPPRITLQLLVSRTQRPQLSKFPAPPMAQLIPICYDWDANRVVILPGTSGATTSGSSQPGRADSAPNLYQILREADVEANSNMMASNSGESALVQLALLVTQTAAAASTTYASTAGATVGSVKPVYGST</sequence>
<dbReference type="OrthoDB" id="205099at2759"/>
<evidence type="ECO:0000313" key="13">
    <source>
        <dbReference type="EMBL" id="KER26322.1"/>
    </source>
</evidence>
<keyword evidence="4 9" id="KW-0805">Transcription regulation</keyword>
<evidence type="ECO:0000256" key="6">
    <source>
        <dbReference type="ARBA" id="ARBA00023163"/>
    </source>
</evidence>
<dbReference type="GO" id="GO:0006357">
    <property type="term" value="P:regulation of transcription by RNA polymerase II"/>
    <property type="evidence" value="ECO:0007669"/>
    <property type="project" value="InterPro"/>
</dbReference>
<evidence type="ECO:0000256" key="3">
    <source>
        <dbReference type="ARBA" id="ARBA00019619"/>
    </source>
</evidence>
<dbReference type="PANTHER" id="PTHR12809">
    <property type="entry name" value="MEDIATOR COMPLEX SUBUNIT"/>
    <property type="match status" value="1"/>
</dbReference>
<name>A0A074ZKM0_OPIVI</name>
<keyword evidence="7 9" id="KW-0539">Nucleus</keyword>
<dbReference type="Pfam" id="PF22981">
    <property type="entry name" value="RM2_Med14"/>
    <property type="match status" value="1"/>
</dbReference>
<dbReference type="RefSeq" id="XP_009169958.1">
    <property type="nucleotide sequence ID" value="XM_009171694.1"/>
</dbReference>
<evidence type="ECO:0000256" key="5">
    <source>
        <dbReference type="ARBA" id="ARBA00023159"/>
    </source>
</evidence>
<keyword evidence="14" id="KW-1185">Reference proteome</keyword>
<organism evidence="13 14">
    <name type="scientific">Opisthorchis viverrini</name>
    <name type="common">Southeast Asian liver fluke</name>
    <dbReference type="NCBI Taxonomy" id="6198"/>
    <lineage>
        <taxon>Eukaryota</taxon>
        <taxon>Metazoa</taxon>
        <taxon>Spiralia</taxon>
        <taxon>Lophotrochozoa</taxon>
        <taxon>Platyhelminthes</taxon>
        <taxon>Trematoda</taxon>
        <taxon>Digenea</taxon>
        <taxon>Opisthorchiida</taxon>
        <taxon>Opisthorchiata</taxon>
        <taxon>Opisthorchiidae</taxon>
        <taxon>Opisthorchis</taxon>
    </lineage>
</organism>
<dbReference type="Pfam" id="PF25065">
    <property type="entry name" value="RM3_Med14"/>
    <property type="match status" value="1"/>
</dbReference>
<evidence type="ECO:0000259" key="11">
    <source>
        <dbReference type="Pfam" id="PF22981"/>
    </source>
</evidence>
<feature type="domain" description="Mediator of RNA polymerase II transcription subunit 14 RM3" evidence="12">
    <location>
        <begin position="551"/>
        <end position="620"/>
    </location>
</feature>
<proteinExistence type="inferred from homology"/>
<dbReference type="InterPro" id="IPR013947">
    <property type="entry name" value="Mediator_Med14"/>
</dbReference>
<reference evidence="13 14" key="1">
    <citation type="submission" date="2013-11" db="EMBL/GenBank/DDBJ databases">
        <title>Opisthorchis viverrini - life in the bile duct.</title>
        <authorList>
            <person name="Young N.D."/>
            <person name="Nagarajan N."/>
            <person name="Lin S.J."/>
            <person name="Korhonen P.K."/>
            <person name="Jex A.R."/>
            <person name="Hall R.S."/>
            <person name="Safavi-Hemami H."/>
            <person name="Kaewkong W."/>
            <person name="Bertrand D."/>
            <person name="Gao S."/>
            <person name="Seet Q."/>
            <person name="Wongkham S."/>
            <person name="Teh B.T."/>
            <person name="Wongkham C."/>
            <person name="Intapan P.M."/>
            <person name="Maleewong W."/>
            <person name="Yang X."/>
            <person name="Hu M."/>
            <person name="Wang Z."/>
            <person name="Hofmann A."/>
            <person name="Sternberg P.W."/>
            <person name="Tan P."/>
            <person name="Wang J."/>
            <person name="Gasser R.B."/>
        </authorList>
    </citation>
    <scope>NUCLEOTIDE SEQUENCE [LARGE SCALE GENOMIC DNA]</scope>
</reference>
<keyword evidence="6 9" id="KW-0804">Transcription</keyword>
<gene>
    <name evidence="13" type="ORF">T265_06436</name>
</gene>
<evidence type="ECO:0000259" key="10">
    <source>
        <dbReference type="Pfam" id="PF08638"/>
    </source>
</evidence>
<dbReference type="InterPro" id="IPR055113">
    <property type="entry name" value="Med14_RM2"/>
</dbReference>
<dbReference type="CTD" id="20320615"/>
<evidence type="ECO:0000256" key="1">
    <source>
        <dbReference type="ARBA" id="ARBA00004123"/>
    </source>
</evidence>
<dbReference type="Pfam" id="PF08638">
    <property type="entry name" value="Med14"/>
    <property type="match status" value="1"/>
</dbReference>
<dbReference type="InterPro" id="IPR055122">
    <property type="entry name" value="Med14_N"/>
</dbReference>
<evidence type="ECO:0000313" key="14">
    <source>
        <dbReference type="Proteomes" id="UP000054324"/>
    </source>
</evidence>
<evidence type="ECO:0000256" key="7">
    <source>
        <dbReference type="ARBA" id="ARBA00023242"/>
    </source>
</evidence>
<evidence type="ECO:0000259" key="12">
    <source>
        <dbReference type="Pfam" id="PF25065"/>
    </source>
</evidence>
<comment type="subunit">
    <text evidence="9">Component of the Mediator complex.</text>
</comment>
<feature type="domain" description="Mediator of RNA polymerase II transcription subunit 14 RM2" evidence="11">
    <location>
        <begin position="462"/>
        <end position="548"/>
    </location>
</feature>
<evidence type="ECO:0000256" key="4">
    <source>
        <dbReference type="ARBA" id="ARBA00023015"/>
    </source>
</evidence>
<dbReference type="PANTHER" id="PTHR12809:SF2">
    <property type="entry name" value="MEDIATOR OF RNA POLYMERASE II TRANSCRIPTION SUBUNIT 14"/>
    <property type="match status" value="1"/>
</dbReference>
<dbReference type="GO" id="GO:0016592">
    <property type="term" value="C:mediator complex"/>
    <property type="evidence" value="ECO:0007669"/>
    <property type="project" value="UniProtKB-UniRule"/>
</dbReference>
<keyword evidence="5 9" id="KW-0010">Activator</keyword>
<feature type="domain" description="Mediator complex subunit MED14 N-terminal" evidence="10">
    <location>
        <begin position="191"/>
        <end position="379"/>
    </location>
</feature>
<dbReference type="InterPro" id="IPR056879">
    <property type="entry name" value="RM3_Med14"/>
</dbReference>
<comment type="similarity">
    <text evidence="2 9">Belongs to the Mediator complex subunit 14 family.</text>
</comment>
<comment type="function">
    <text evidence="9">Component of the Mediator complex, a coactivator involved in the regulated transcription of nearly all RNA polymerase II-dependent genes. Mediator functions as a bridge to convey information from gene-specific regulatory proteins to the basal RNA polymerase II transcription machinery. Mediator is recruited to promoters by direct interactions with regulatory proteins and serves as a scaffold for the assembly of a functional preinitiation complex with RNA polymerase II and the general transcription factors.</text>
</comment>
<dbReference type="GeneID" id="20320615"/>
<evidence type="ECO:0000256" key="8">
    <source>
        <dbReference type="ARBA" id="ARBA00032007"/>
    </source>
</evidence>
<accession>A0A074ZKM0</accession>
<dbReference type="GO" id="GO:0070847">
    <property type="term" value="C:core mediator complex"/>
    <property type="evidence" value="ECO:0007669"/>
    <property type="project" value="TreeGrafter"/>
</dbReference>
<dbReference type="GO" id="GO:0003712">
    <property type="term" value="F:transcription coregulator activity"/>
    <property type="evidence" value="ECO:0007669"/>
    <property type="project" value="UniProtKB-UniRule"/>
</dbReference>